<keyword evidence="6" id="KW-0560">Oxidoreductase</keyword>
<accession>A0AAQ0JFQ1</accession>
<evidence type="ECO:0000313" key="9">
    <source>
        <dbReference type="Proteomes" id="UP000248899"/>
    </source>
</evidence>
<organism evidence="8 9">
    <name type="scientific">Burkholderia cepacia</name>
    <name type="common">Pseudomonas cepacia</name>
    <dbReference type="NCBI Taxonomy" id="292"/>
    <lineage>
        <taxon>Bacteria</taxon>
        <taxon>Pseudomonadati</taxon>
        <taxon>Pseudomonadota</taxon>
        <taxon>Betaproteobacteria</taxon>
        <taxon>Burkholderiales</taxon>
        <taxon>Burkholderiaceae</taxon>
        <taxon>Burkholderia</taxon>
        <taxon>Burkholderia cepacia complex</taxon>
    </lineage>
</organism>
<evidence type="ECO:0000313" key="8">
    <source>
        <dbReference type="EMBL" id="RAP97067.1"/>
    </source>
</evidence>
<dbReference type="PRINTS" id="PR00411">
    <property type="entry name" value="PNDRDTASEI"/>
</dbReference>
<evidence type="ECO:0000256" key="1">
    <source>
        <dbReference type="ARBA" id="ARBA00001974"/>
    </source>
</evidence>
<dbReference type="Pfam" id="PF00743">
    <property type="entry name" value="FMO-like"/>
    <property type="match status" value="1"/>
</dbReference>
<dbReference type="InterPro" id="IPR051820">
    <property type="entry name" value="FAD-binding_MO"/>
</dbReference>
<dbReference type="EMBL" id="QLUZ01000051">
    <property type="protein sequence ID" value="RAP97067.1"/>
    <property type="molecule type" value="Genomic_DNA"/>
</dbReference>
<keyword evidence="7 8" id="KW-0503">Monooxygenase</keyword>
<evidence type="ECO:0000256" key="5">
    <source>
        <dbReference type="ARBA" id="ARBA00022857"/>
    </source>
</evidence>
<keyword evidence="3" id="KW-0285">Flavoprotein</keyword>
<gene>
    <name evidence="8" type="ORF">DPR02_38940</name>
</gene>
<comment type="cofactor">
    <cofactor evidence="1">
        <name>FAD</name>
        <dbReference type="ChEBI" id="CHEBI:57692"/>
    </cofactor>
</comment>
<dbReference type="Gene3D" id="3.50.50.60">
    <property type="entry name" value="FAD/NAD(P)-binding domain"/>
    <property type="match status" value="2"/>
</dbReference>
<evidence type="ECO:0000256" key="4">
    <source>
        <dbReference type="ARBA" id="ARBA00022827"/>
    </source>
</evidence>
<protein>
    <submittedName>
        <fullName evidence="8">FAD-containing monooxygenase EthA</fullName>
    </submittedName>
</protein>
<evidence type="ECO:0000256" key="6">
    <source>
        <dbReference type="ARBA" id="ARBA00023002"/>
    </source>
</evidence>
<sequence>MTEYFDVLIVGAGISGIGAARRLQQDCPRKRFVLLESRASLGGTWDLFRYPGLRSDSDMYTLGYDFKPWPHDRTFADGATILQYLRETAAETGIDHHIRYRHRVVAAAWSSEEARWRLTVECGEQGESVHMSCGFLIVCGGYYDYEAGYTPDFPGQQRYRGRVVHPQAWPEDLDYRDKRVVIIGSGATAVTLVPAMAEQAAHVTMLQRSPTYVMAEPGVDRVARWLHLTLPSRPAYLATRWKRIVQGVCTHTLRRRWPALARTAMLKQMHRQWPAGADAHFTPRHAPYEQRVCLAPDGDMFRTIRSGRASVVTDHIDTFTETGVKLRSGAELAADVIVTATGLRLKMLGGIAFYVNGRPVDWSQMVQYKGVMYGGVPNLVSILGYTTVSWTLKADLASAYACRLLRHMDRTGAGQCMPRPPLDGMPCPPLVQSSAGYIQRARDLLPRQGTRRPWKFHQNYPLDILVLKLGRLDDGIMEFGPA</sequence>
<dbReference type="PANTHER" id="PTHR43872">
    <property type="entry name" value="MONOOXYGENASE, PUTATIVE (AFU_ORTHOLOGUE AFUA_8G02570)-RELATED"/>
    <property type="match status" value="1"/>
</dbReference>
<dbReference type="InterPro" id="IPR020946">
    <property type="entry name" value="Flavin_mOase-like"/>
</dbReference>
<proteinExistence type="inferred from homology"/>
<evidence type="ECO:0000256" key="3">
    <source>
        <dbReference type="ARBA" id="ARBA00022630"/>
    </source>
</evidence>
<keyword evidence="5" id="KW-0521">NADP</keyword>
<dbReference type="GO" id="GO:0050660">
    <property type="term" value="F:flavin adenine dinucleotide binding"/>
    <property type="evidence" value="ECO:0007669"/>
    <property type="project" value="InterPro"/>
</dbReference>
<dbReference type="AlphaFoldDB" id="A0AAQ0JFQ1"/>
<dbReference type="GeneID" id="56666931"/>
<comment type="similarity">
    <text evidence="2">Belongs to the FAD-binding monooxygenase family.</text>
</comment>
<dbReference type="GO" id="GO:0004499">
    <property type="term" value="F:N,N-dimethylaniline monooxygenase activity"/>
    <property type="evidence" value="ECO:0007669"/>
    <property type="project" value="InterPro"/>
</dbReference>
<dbReference type="GO" id="GO:0050661">
    <property type="term" value="F:NADP binding"/>
    <property type="evidence" value="ECO:0007669"/>
    <property type="project" value="InterPro"/>
</dbReference>
<keyword evidence="4" id="KW-0274">FAD</keyword>
<reference evidence="8 9" key="1">
    <citation type="submission" date="2018-06" db="EMBL/GenBank/DDBJ databases">
        <title>Towards the identification of Burkholderia cepacia strain which caused fatal septicemia.</title>
        <authorList>
            <person name="Bui L.A.T."/>
            <person name="Zakharova I.B."/>
            <person name="Shpak I.M."/>
            <person name="Teteryatnikova N."/>
            <person name="Ustinov D.V."/>
            <person name="Kuzyutina Y.A."/>
            <person name="Nguyen H.N."/>
            <person name="Antonov A.S."/>
            <person name="Avdyusheva E.F."/>
            <person name="Victorov D.V."/>
        </authorList>
    </citation>
    <scope>NUCLEOTIDE SEQUENCE [LARGE SCALE GENOMIC DNA]</scope>
    <source>
        <strain evidence="8 9">PT02</strain>
    </source>
</reference>
<dbReference type="PANTHER" id="PTHR43872:SF1">
    <property type="entry name" value="MONOOXYGENASE, PUTATIVE (AFU_ORTHOLOGUE AFUA_8G02570)-RELATED"/>
    <property type="match status" value="1"/>
</dbReference>
<evidence type="ECO:0000256" key="2">
    <source>
        <dbReference type="ARBA" id="ARBA00010139"/>
    </source>
</evidence>
<dbReference type="SUPFAM" id="SSF51905">
    <property type="entry name" value="FAD/NAD(P)-binding domain"/>
    <property type="match status" value="1"/>
</dbReference>
<dbReference type="Pfam" id="PF13450">
    <property type="entry name" value="NAD_binding_8"/>
    <property type="match status" value="1"/>
</dbReference>
<dbReference type="Proteomes" id="UP000248899">
    <property type="component" value="Unassembled WGS sequence"/>
</dbReference>
<comment type="caution">
    <text evidence="8">The sequence shown here is derived from an EMBL/GenBank/DDBJ whole genome shotgun (WGS) entry which is preliminary data.</text>
</comment>
<dbReference type="InterPro" id="IPR036188">
    <property type="entry name" value="FAD/NAD-bd_sf"/>
</dbReference>
<evidence type="ECO:0000256" key="7">
    <source>
        <dbReference type="ARBA" id="ARBA00023033"/>
    </source>
</evidence>
<dbReference type="FunFam" id="3.50.50.60:FF:000228">
    <property type="entry name" value="FAD-containing monooxygenase EthA"/>
    <property type="match status" value="1"/>
</dbReference>
<name>A0AAQ0JFQ1_BURCE</name>
<dbReference type="RefSeq" id="WP_111943808.1">
    <property type="nucleotide sequence ID" value="NZ_CP045237.1"/>
</dbReference>